<evidence type="ECO:0000313" key="3">
    <source>
        <dbReference type="Proteomes" id="UP000240493"/>
    </source>
</evidence>
<feature type="transmembrane region" description="Helical" evidence="1">
    <location>
        <begin position="30"/>
        <end position="52"/>
    </location>
</feature>
<dbReference type="AlphaFoldDB" id="A0A2T3ZBM1"/>
<evidence type="ECO:0000256" key="1">
    <source>
        <dbReference type="SAM" id="Phobius"/>
    </source>
</evidence>
<gene>
    <name evidence="2" type="ORF">M441DRAFT_56978</name>
</gene>
<evidence type="ECO:0000313" key="2">
    <source>
        <dbReference type="EMBL" id="PTB42196.1"/>
    </source>
</evidence>
<keyword evidence="1" id="KW-0812">Transmembrane</keyword>
<organism evidence="2 3">
    <name type="scientific">Trichoderma asperellum (strain ATCC 204424 / CBS 433.97 / NBRC 101777)</name>
    <dbReference type="NCBI Taxonomy" id="1042311"/>
    <lineage>
        <taxon>Eukaryota</taxon>
        <taxon>Fungi</taxon>
        <taxon>Dikarya</taxon>
        <taxon>Ascomycota</taxon>
        <taxon>Pezizomycotina</taxon>
        <taxon>Sordariomycetes</taxon>
        <taxon>Hypocreomycetidae</taxon>
        <taxon>Hypocreales</taxon>
        <taxon>Hypocreaceae</taxon>
        <taxon>Trichoderma</taxon>
    </lineage>
</organism>
<keyword evidence="1" id="KW-1133">Transmembrane helix</keyword>
<reference evidence="2 3" key="1">
    <citation type="submission" date="2016-07" db="EMBL/GenBank/DDBJ databases">
        <title>Multiple horizontal gene transfer events from other fungi enriched the ability of initially mycotrophic Trichoderma (Ascomycota) to feed on dead plant biomass.</title>
        <authorList>
            <consortium name="DOE Joint Genome Institute"/>
            <person name="Aerts A."/>
            <person name="Atanasova L."/>
            <person name="Chenthamara K."/>
            <person name="Zhang J."/>
            <person name="Grujic M."/>
            <person name="Henrissat B."/>
            <person name="Kuo A."/>
            <person name="Salamov A."/>
            <person name="Lipzen A."/>
            <person name="Labutti K."/>
            <person name="Barry K."/>
            <person name="Miao Y."/>
            <person name="Rahimi M.J."/>
            <person name="Shen Q."/>
            <person name="Grigoriev I.V."/>
            <person name="Kubicek C.P."/>
            <person name="Druzhinina I.S."/>
        </authorList>
    </citation>
    <scope>NUCLEOTIDE SEQUENCE [LARGE SCALE GENOMIC DNA]</scope>
    <source>
        <strain evidence="2 3">CBS 433.97</strain>
    </source>
</reference>
<proteinExistence type="predicted"/>
<accession>A0A2T3ZBM1</accession>
<dbReference type="Proteomes" id="UP000240493">
    <property type="component" value="Unassembled WGS sequence"/>
</dbReference>
<keyword evidence="1" id="KW-0472">Membrane</keyword>
<keyword evidence="3" id="KW-1185">Reference proteome</keyword>
<sequence length="72" mass="7829">MPPVDRRRLGLSPPITSATRSWAGKRAHGWHLAITAAVNALCHYILALAYYAGAASSIFSHIQLLSMYCTTT</sequence>
<dbReference type="EMBL" id="KZ679260">
    <property type="protein sequence ID" value="PTB42196.1"/>
    <property type="molecule type" value="Genomic_DNA"/>
</dbReference>
<name>A0A2T3ZBM1_TRIA4</name>
<protein>
    <submittedName>
        <fullName evidence="2">Uncharacterized protein</fullName>
    </submittedName>
</protein>